<sequence>MSIIILKTLVNAPIEQCFDLARSIDLHMHSMKNENEEAIAGCTSGLIGINETVTWKAKHLGFYFTMTSRISEMKIPVYFIDEMVKGPFKRLRHQHIFAPKGQKTEMTDIFEFSAPFAWLGLIVEKIFLKSYMKRLLMNRNKTIQEEANKY</sequence>
<dbReference type="SUPFAM" id="SSF55961">
    <property type="entry name" value="Bet v1-like"/>
    <property type="match status" value="1"/>
</dbReference>
<dbReference type="InterPro" id="IPR023393">
    <property type="entry name" value="START-like_dom_sf"/>
</dbReference>
<evidence type="ECO:0000313" key="2">
    <source>
        <dbReference type="Proteomes" id="UP001142592"/>
    </source>
</evidence>
<dbReference type="Gene3D" id="3.30.530.20">
    <property type="match status" value="1"/>
</dbReference>
<gene>
    <name evidence="1" type="ORF">OQZ29_05085</name>
</gene>
<reference evidence="1" key="1">
    <citation type="submission" date="2022-11" db="EMBL/GenBank/DDBJ databases">
        <authorList>
            <person name="Graham C."/>
            <person name="Newman J.D."/>
        </authorList>
    </citation>
    <scope>NUCLEOTIDE SEQUENCE</scope>
    <source>
        <strain evidence="1">DSM 19486</strain>
    </source>
</reference>
<dbReference type="Proteomes" id="UP001142592">
    <property type="component" value="Unassembled WGS sequence"/>
</dbReference>
<proteinExistence type="predicted"/>
<comment type="caution">
    <text evidence="1">The sequence shown here is derived from an EMBL/GenBank/DDBJ whole genome shotgun (WGS) entry which is preliminary data.</text>
</comment>
<evidence type="ECO:0000313" key="1">
    <source>
        <dbReference type="EMBL" id="MCX3264107.1"/>
    </source>
</evidence>
<organism evidence="1 2">
    <name type="scientific">Pedobacter agri</name>
    <dbReference type="NCBI Taxonomy" id="454586"/>
    <lineage>
        <taxon>Bacteria</taxon>
        <taxon>Pseudomonadati</taxon>
        <taxon>Bacteroidota</taxon>
        <taxon>Sphingobacteriia</taxon>
        <taxon>Sphingobacteriales</taxon>
        <taxon>Sphingobacteriaceae</taxon>
        <taxon>Pedobacter</taxon>
    </lineage>
</organism>
<protein>
    <submittedName>
        <fullName evidence="1">SRPBCC family protein</fullName>
    </submittedName>
</protein>
<dbReference type="EMBL" id="JAPJUH010000002">
    <property type="protein sequence ID" value="MCX3264107.1"/>
    <property type="molecule type" value="Genomic_DNA"/>
</dbReference>
<dbReference type="AlphaFoldDB" id="A0A9X3DAS6"/>
<accession>A0A9X3DAS6</accession>
<name>A0A9X3DAS6_9SPHI</name>
<dbReference type="RefSeq" id="WP_010599692.1">
    <property type="nucleotide sequence ID" value="NZ_JAPJUH010000002.1"/>
</dbReference>
<keyword evidence="2" id="KW-1185">Reference proteome</keyword>
<dbReference type="CDD" id="cd07820">
    <property type="entry name" value="SRPBCC_3"/>
    <property type="match status" value="1"/>
</dbReference>